<evidence type="ECO:0000256" key="9">
    <source>
        <dbReference type="ARBA" id="ARBA00023315"/>
    </source>
</evidence>
<name>A0A6A6NS77_9PEZI</name>
<dbReference type="Gene3D" id="3.40.630.30">
    <property type="match status" value="1"/>
</dbReference>
<keyword evidence="15" id="KW-1185">Reference proteome</keyword>
<evidence type="ECO:0000256" key="1">
    <source>
        <dbReference type="ARBA" id="ARBA00004123"/>
    </source>
</evidence>
<evidence type="ECO:0000256" key="6">
    <source>
        <dbReference type="ARBA" id="ARBA00022490"/>
    </source>
</evidence>
<keyword evidence="8" id="KW-0539">Nucleus</keyword>
<comment type="similarity">
    <text evidence="3">Belongs to the acetyltransferase family. NAA40 subfamily.</text>
</comment>
<comment type="catalytic activity">
    <reaction evidence="10">
        <text>N-terminal L-seryl-[histone H2A] + acetyl-CoA = N-terminal N(alpha)-acetyl-L-seryl-[histone H2A] + CoA + H(+)</text>
        <dbReference type="Rhea" id="RHEA:50600"/>
        <dbReference type="Rhea" id="RHEA-COMP:12742"/>
        <dbReference type="Rhea" id="RHEA-COMP:12744"/>
        <dbReference type="ChEBI" id="CHEBI:15378"/>
        <dbReference type="ChEBI" id="CHEBI:57287"/>
        <dbReference type="ChEBI" id="CHEBI:57288"/>
        <dbReference type="ChEBI" id="CHEBI:64738"/>
        <dbReference type="ChEBI" id="CHEBI:83690"/>
        <dbReference type="EC" id="2.3.1.257"/>
    </reaction>
</comment>
<dbReference type="EC" id="2.3.1.257" evidence="4"/>
<evidence type="ECO:0000256" key="2">
    <source>
        <dbReference type="ARBA" id="ARBA00004496"/>
    </source>
</evidence>
<feature type="non-terminal residue" evidence="14">
    <location>
        <position position="171"/>
    </location>
</feature>
<dbReference type="Pfam" id="PF00583">
    <property type="entry name" value="Acetyltransf_1"/>
    <property type="match status" value="1"/>
</dbReference>
<dbReference type="InterPro" id="IPR000182">
    <property type="entry name" value="GNAT_dom"/>
</dbReference>
<keyword evidence="6" id="KW-0963">Cytoplasm</keyword>
<dbReference type="EMBL" id="MU001692">
    <property type="protein sequence ID" value="KAF2454357.1"/>
    <property type="molecule type" value="Genomic_DNA"/>
</dbReference>
<dbReference type="GO" id="GO:0005737">
    <property type="term" value="C:cytoplasm"/>
    <property type="evidence" value="ECO:0007669"/>
    <property type="project" value="UniProtKB-SubCell"/>
</dbReference>
<dbReference type="Proteomes" id="UP000799766">
    <property type="component" value="Unassembled WGS sequence"/>
</dbReference>
<feature type="non-terminal residue" evidence="14">
    <location>
        <position position="1"/>
    </location>
</feature>
<reference evidence="14" key="1">
    <citation type="journal article" date="2020" name="Stud. Mycol.">
        <title>101 Dothideomycetes genomes: a test case for predicting lifestyles and emergence of pathogens.</title>
        <authorList>
            <person name="Haridas S."/>
            <person name="Albert R."/>
            <person name="Binder M."/>
            <person name="Bloem J."/>
            <person name="Labutti K."/>
            <person name="Salamov A."/>
            <person name="Andreopoulos B."/>
            <person name="Baker S."/>
            <person name="Barry K."/>
            <person name="Bills G."/>
            <person name="Bluhm B."/>
            <person name="Cannon C."/>
            <person name="Castanera R."/>
            <person name="Culley D."/>
            <person name="Daum C."/>
            <person name="Ezra D."/>
            <person name="Gonzalez J."/>
            <person name="Henrissat B."/>
            <person name="Kuo A."/>
            <person name="Liang C."/>
            <person name="Lipzen A."/>
            <person name="Lutzoni F."/>
            <person name="Magnuson J."/>
            <person name="Mondo S."/>
            <person name="Nolan M."/>
            <person name="Ohm R."/>
            <person name="Pangilinan J."/>
            <person name="Park H.-J."/>
            <person name="Ramirez L."/>
            <person name="Alfaro M."/>
            <person name="Sun H."/>
            <person name="Tritt A."/>
            <person name="Yoshinaga Y."/>
            <person name="Zwiers L.-H."/>
            <person name="Turgeon B."/>
            <person name="Goodwin S."/>
            <person name="Spatafora J."/>
            <person name="Crous P."/>
            <person name="Grigoriev I."/>
        </authorList>
    </citation>
    <scope>NUCLEOTIDE SEQUENCE</scope>
    <source>
        <strain evidence="14">ATCC 16933</strain>
    </source>
</reference>
<protein>
    <recommendedName>
        <fullName evidence="5">N-alpha-acetyltransferase 40</fullName>
        <ecNumber evidence="4">2.3.1.257</ecNumber>
    </recommendedName>
</protein>
<comment type="catalytic activity">
    <reaction evidence="11">
        <text>N-terminal L-seryl-[histone H4] + acetyl-CoA = N-terminal N(alpha)-acetyl-L-seryl-[histone H4] + CoA + H(+)</text>
        <dbReference type="Rhea" id="RHEA:50596"/>
        <dbReference type="Rhea" id="RHEA-COMP:12740"/>
        <dbReference type="Rhea" id="RHEA-COMP:12743"/>
        <dbReference type="ChEBI" id="CHEBI:15378"/>
        <dbReference type="ChEBI" id="CHEBI:57287"/>
        <dbReference type="ChEBI" id="CHEBI:57288"/>
        <dbReference type="ChEBI" id="CHEBI:64738"/>
        <dbReference type="ChEBI" id="CHEBI:83690"/>
        <dbReference type="EC" id="2.3.1.257"/>
    </reaction>
</comment>
<dbReference type="PROSITE" id="PS51186">
    <property type="entry name" value="GNAT"/>
    <property type="match status" value="1"/>
</dbReference>
<dbReference type="OrthoDB" id="424551at2759"/>
<evidence type="ECO:0000313" key="14">
    <source>
        <dbReference type="EMBL" id="KAF2454357.1"/>
    </source>
</evidence>
<evidence type="ECO:0000256" key="5">
    <source>
        <dbReference type="ARBA" id="ARBA00015043"/>
    </source>
</evidence>
<accession>A0A6A6NS77</accession>
<dbReference type="InterPro" id="IPR039949">
    <property type="entry name" value="NAA40"/>
</dbReference>
<dbReference type="GO" id="GO:0005634">
    <property type="term" value="C:nucleus"/>
    <property type="evidence" value="ECO:0007669"/>
    <property type="project" value="UniProtKB-SubCell"/>
</dbReference>
<dbReference type="GO" id="GO:0010485">
    <property type="term" value="F:histone H4 acetyltransferase activity"/>
    <property type="evidence" value="ECO:0007669"/>
    <property type="project" value="InterPro"/>
</dbReference>
<dbReference type="PANTHER" id="PTHR20531">
    <property type="entry name" value="N-ALPHA-ACETYLTRANSFERASE 40"/>
    <property type="match status" value="1"/>
</dbReference>
<dbReference type="AlphaFoldDB" id="A0A6A6NS77"/>
<dbReference type="InterPro" id="IPR016181">
    <property type="entry name" value="Acyl_CoA_acyltransferase"/>
</dbReference>
<dbReference type="PANTHER" id="PTHR20531:SF1">
    <property type="entry name" value="N-ALPHA-ACETYLTRANSFERASE 40"/>
    <property type="match status" value="1"/>
</dbReference>
<feature type="compositionally biased region" description="Acidic residues" evidence="12">
    <location>
        <begin position="69"/>
        <end position="78"/>
    </location>
</feature>
<evidence type="ECO:0000256" key="12">
    <source>
        <dbReference type="SAM" id="MobiDB-lite"/>
    </source>
</evidence>
<dbReference type="SUPFAM" id="SSF55729">
    <property type="entry name" value="Acyl-CoA N-acyltransferases (Nat)"/>
    <property type="match status" value="1"/>
</dbReference>
<feature type="domain" description="N-acetyltransferase" evidence="13">
    <location>
        <begin position="77"/>
        <end position="171"/>
    </location>
</feature>
<evidence type="ECO:0000256" key="11">
    <source>
        <dbReference type="ARBA" id="ARBA00049524"/>
    </source>
</evidence>
<gene>
    <name evidence="14" type="ORF">BDY21DRAFT_260755</name>
</gene>
<organism evidence="14 15">
    <name type="scientific">Lineolata rhizophorae</name>
    <dbReference type="NCBI Taxonomy" id="578093"/>
    <lineage>
        <taxon>Eukaryota</taxon>
        <taxon>Fungi</taxon>
        <taxon>Dikarya</taxon>
        <taxon>Ascomycota</taxon>
        <taxon>Pezizomycotina</taxon>
        <taxon>Dothideomycetes</taxon>
        <taxon>Dothideomycetes incertae sedis</taxon>
        <taxon>Lineolatales</taxon>
        <taxon>Lineolataceae</taxon>
        <taxon>Lineolata</taxon>
    </lineage>
</organism>
<evidence type="ECO:0000259" key="13">
    <source>
        <dbReference type="PROSITE" id="PS51186"/>
    </source>
</evidence>
<dbReference type="GO" id="GO:0043998">
    <property type="term" value="F:histone H2A acetyltransferase activity"/>
    <property type="evidence" value="ECO:0007669"/>
    <property type="project" value="InterPro"/>
</dbReference>
<comment type="subcellular location">
    <subcellularLocation>
        <location evidence="2">Cytoplasm</location>
    </subcellularLocation>
    <subcellularLocation>
        <location evidence="1">Nucleus</location>
    </subcellularLocation>
</comment>
<keyword evidence="7 14" id="KW-0808">Transferase</keyword>
<dbReference type="GO" id="GO:1990189">
    <property type="term" value="F:protein N-terminal-serine acetyltransferase activity"/>
    <property type="evidence" value="ECO:0007669"/>
    <property type="project" value="UniProtKB-EC"/>
</dbReference>
<evidence type="ECO:0000256" key="4">
    <source>
        <dbReference type="ARBA" id="ARBA00012950"/>
    </source>
</evidence>
<feature type="region of interest" description="Disordered" evidence="12">
    <location>
        <begin position="54"/>
        <end position="78"/>
    </location>
</feature>
<evidence type="ECO:0000256" key="3">
    <source>
        <dbReference type="ARBA" id="ARBA00008870"/>
    </source>
</evidence>
<evidence type="ECO:0000313" key="15">
    <source>
        <dbReference type="Proteomes" id="UP000799766"/>
    </source>
</evidence>
<evidence type="ECO:0000256" key="7">
    <source>
        <dbReference type="ARBA" id="ARBA00022679"/>
    </source>
</evidence>
<sequence>LSAAAFEACFALVEATSSAAYRASAWGWKPGAKRAEMREPGMWYVLVRRGARRGGGAGGGVPGRKKKEEEEEEEEEEHDGEIVAFASFLLTLDHEPEEPVLYVYEIHVAEGMRSSGLGGHLLRVVQSVVDSFDCIEGIMLSVFTSNVAGQRFYERHGFVEDATSPRGKRLR</sequence>
<proteinExistence type="inferred from homology"/>
<evidence type="ECO:0000256" key="10">
    <source>
        <dbReference type="ARBA" id="ARBA00047821"/>
    </source>
</evidence>
<evidence type="ECO:0000256" key="8">
    <source>
        <dbReference type="ARBA" id="ARBA00023242"/>
    </source>
</evidence>
<dbReference type="CDD" id="cd04301">
    <property type="entry name" value="NAT_SF"/>
    <property type="match status" value="1"/>
</dbReference>
<keyword evidence="9 14" id="KW-0012">Acyltransferase</keyword>